<proteinExistence type="predicted"/>
<protein>
    <submittedName>
        <fullName evidence="2">Uncharacterized protein</fullName>
    </submittedName>
</protein>
<dbReference type="KEGG" id="clup:CLUP02_02591"/>
<evidence type="ECO:0000313" key="3">
    <source>
        <dbReference type="Proteomes" id="UP000830671"/>
    </source>
</evidence>
<dbReference type="EMBL" id="CP019474">
    <property type="protein sequence ID" value="UQC77124.1"/>
    <property type="molecule type" value="Genomic_DNA"/>
</dbReference>
<feature type="compositionally biased region" description="Basic and acidic residues" evidence="1">
    <location>
        <begin position="263"/>
        <end position="280"/>
    </location>
</feature>
<accession>A0A9Q8WBE4</accession>
<dbReference type="Proteomes" id="UP000830671">
    <property type="component" value="Chromosome 2"/>
</dbReference>
<evidence type="ECO:0000256" key="1">
    <source>
        <dbReference type="SAM" id="MobiDB-lite"/>
    </source>
</evidence>
<keyword evidence="3" id="KW-1185">Reference proteome</keyword>
<reference evidence="2" key="1">
    <citation type="journal article" date="2021" name="Mol. Plant Microbe Interact.">
        <title>Complete Genome Sequence of the Plant-Pathogenic Fungus Colletotrichum lupini.</title>
        <authorList>
            <person name="Baroncelli R."/>
            <person name="Pensec F."/>
            <person name="Da Lio D."/>
            <person name="Boufleur T."/>
            <person name="Vicente I."/>
            <person name="Sarrocco S."/>
            <person name="Picot A."/>
            <person name="Baraldi E."/>
            <person name="Sukno S."/>
            <person name="Thon M."/>
            <person name="Le Floch G."/>
        </authorList>
    </citation>
    <scope>NUCLEOTIDE SEQUENCE</scope>
    <source>
        <strain evidence="2">IMI 504893</strain>
    </source>
</reference>
<evidence type="ECO:0000313" key="2">
    <source>
        <dbReference type="EMBL" id="UQC77124.1"/>
    </source>
</evidence>
<feature type="compositionally biased region" description="Basic residues" evidence="1">
    <location>
        <begin position="204"/>
        <end position="219"/>
    </location>
</feature>
<name>A0A9Q8WBE4_9PEZI</name>
<gene>
    <name evidence="2" type="ORF">CLUP02_02591</name>
</gene>
<feature type="region of interest" description="Disordered" evidence="1">
    <location>
        <begin position="260"/>
        <end position="280"/>
    </location>
</feature>
<feature type="region of interest" description="Disordered" evidence="1">
    <location>
        <begin position="15"/>
        <end position="53"/>
    </location>
</feature>
<dbReference type="GeneID" id="73336632"/>
<sequence>MESFCPNLFPIPDHFPSPESALHPAERPGQFLPLCPQSGSPGPRLEVNAHRPPEPSRCPCGPVSPLFSFSPRPSPKPSDLGILENGTGLAGRHATKPIQLPGISAINLPTSKHVVAANKLDATTASANYGLLVTIASAPVNHSPYFVLSLICSPDLPTWHLHTAHGPRHTPSVVSTAIIQRWDCTLSTCSKLMAEEKKGPQAAHRQHQVKREDKKRRRRWDGMGWDGGGHCALWWILKPTAKMKQGSCLTYKLTQENVGQDLQRAETERNSNPEASQTEHHHCTSNRLSWCGCQNPTVSNIMQFLTPRSVRLRAVLSSRAYANRGPPSSFDHEQCPSDSALKRMTWTQCGGSELNPLQTRTIERSRLSRPRTLDSYLAIHFRFVDGVAKLARQVERSMGPIIMIIIYLQTNRVETAGSVIRDRGWRGGERKEAKLRALGGCHPCIHRKARRLHTRALGKKIVKLGRRDIGVAKPRRICQASVDPSNYGMPSHYPGTKSVWILQQILWAKTLVEEGFPQLWTCEAEHGC</sequence>
<dbReference type="AlphaFoldDB" id="A0A9Q8WBE4"/>
<feature type="region of interest" description="Disordered" evidence="1">
    <location>
        <begin position="197"/>
        <end position="221"/>
    </location>
</feature>
<dbReference type="RefSeq" id="XP_049138765.1">
    <property type="nucleotide sequence ID" value="XM_049281622.1"/>
</dbReference>
<organism evidence="2 3">
    <name type="scientific">Colletotrichum lupini</name>
    <dbReference type="NCBI Taxonomy" id="145971"/>
    <lineage>
        <taxon>Eukaryota</taxon>
        <taxon>Fungi</taxon>
        <taxon>Dikarya</taxon>
        <taxon>Ascomycota</taxon>
        <taxon>Pezizomycotina</taxon>
        <taxon>Sordariomycetes</taxon>
        <taxon>Hypocreomycetidae</taxon>
        <taxon>Glomerellales</taxon>
        <taxon>Glomerellaceae</taxon>
        <taxon>Colletotrichum</taxon>
        <taxon>Colletotrichum acutatum species complex</taxon>
    </lineage>
</organism>